<feature type="compositionally biased region" description="Polar residues" evidence="8">
    <location>
        <begin position="147"/>
        <end position="159"/>
    </location>
</feature>
<evidence type="ECO:0000256" key="2">
    <source>
        <dbReference type="ARBA" id="ARBA00022525"/>
    </source>
</evidence>
<dbReference type="SMART" id="SM00120">
    <property type="entry name" value="HX"/>
    <property type="match status" value="2"/>
</dbReference>
<dbReference type="GO" id="GO:0005044">
    <property type="term" value="F:scavenger receptor activity"/>
    <property type="evidence" value="ECO:0007669"/>
    <property type="project" value="InterPro"/>
</dbReference>
<dbReference type="PROSITE" id="PS51642">
    <property type="entry name" value="HEMOPEXIN_2"/>
    <property type="match status" value="1"/>
</dbReference>
<proteinExistence type="predicted"/>
<dbReference type="InParanoid" id="A0A3Q1K507"/>
<dbReference type="GO" id="GO:0030247">
    <property type="term" value="F:polysaccharide binding"/>
    <property type="evidence" value="ECO:0007669"/>
    <property type="project" value="InterPro"/>
</dbReference>
<feature type="repeat" description="Hemopexin" evidence="7">
    <location>
        <begin position="534"/>
        <end position="581"/>
    </location>
</feature>
<evidence type="ECO:0000256" key="8">
    <source>
        <dbReference type="SAM" id="MobiDB-lite"/>
    </source>
</evidence>
<name>A0A3Q1K507_ANATE</name>
<dbReference type="PROSITE" id="PS00524">
    <property type="entry name" value="SMB_1"/>
    <property type="match status" value="2"/>
</dbReference>
<keyword evidence="6" id="KW-0325">Glycoprotein</keyword>
<feature type="compositionally biased region" description="Polar residues" evidence="8">
    <location>
        <begin position="252"/>
        <end position="275"/>
    </location>
</feature>
<evidence type="ECO:0000256" key="1">
    <source>
        <dbReference type="ARBA" id="ARBA00004613"/>
    </source>
</evidence>
<dbReference type="PROSITE" id="PS50958">
    <property type="entry name" value="SMB_2"/>
    <property type="match status" value="2"/>
</dbReference>
<dbReference type="Pfam" id="PF01033">
    <property type="entry name" value="Somatomedin_B"/>
    <property type="match status" value="2"/>
</dbReference>
<dbReference type="Pfam" id="PF00045">
    <property type="entry name" value="Hemopexin"/>
    <property type="match status" value="1"/>
</dbReference>
<evidence type="ECO:0000256" key="7">
    <source>
        <dbReference type="PROSITE-ProRule" id="PRU01011"/>
    </source>
</evidence>
<dbReference type="InterPro" id="IPR018487">
    <property type="entry name" value="Hemopexin-like_repeat"/>
</dbReference>
<dbReference type="PRINTS" id="PR00022">
    <property type="entry name" value="SOMATOMEDINB"/>
</dbReference>
<evidence type="ECO:0000259" key="10">
    <source>
        <dbReference type="PROSITE" id="PS50958"/>
    </source>
</evidence>
<evidence type="ECO:0000313" key="11">
    <source>
        <dbReference type="Ensembl" id="ENSATEP00000026491.2"/>
    </source>
</evidence>
<feature type="chain" id="PRO_5043736273" evidence="9">
    <location>
        <begin position="23"/>
        <end position="720"/>
    </location>
</feature>
<evidence type="ECO:0000313" key="12">
    <source>
        <dbReference type="Proteomes" id="UP000265040"/>
    </source>
</evidence>
<dbReference type="SMART" id="SM00201">
    <property type="entry name" value="SO"/>
    <property type="match status" value="2"/>
</dbReference>
<feature type="domain" description="SMB" evidence="10">
    <location>
        <begin position="62"/>
        <end position="106"/>
    </location>
</feature>
<feature type="compositionally biased region" description="Polar residues" evidence="8">
    <location>
        <begin position="194"/>
        <end position="213"/>
    </location>
</feature>
<dbReference type="CTD" id="553377"/>
<sequence>MRMSSTVLWAVIVASALTFSAAQSSCKGRCGAEYYRGYMCQCDYNCLSYGECCKDFESQCTTKNSCKGRCGEMFKRGRLCSCDAECVKYNQCCSDFKTHCDAEEPTMNEASEEPSTFSEGNDADDHLIPLTSPTSYSSDDLGDDKNNQIFPSDGVSNNGVEDPEASPIPESTSGYGSTVDLLDQVPVEPTVEFSTETVTLSSQTETTPSNDKPTQADDSHSSLYITSGEGPTTSTDSSDFVISVNPEATAVSHVSIQPSPTSALQTGPTALTSVTEPEGSGQAPEDEIVPDAQKTDLTEAPSDKPEATTTPFNTAYTASNSPELSVSTELTQTHTVLQTTQATTTSTSSTQDLTPNPESATSNPEPDSTDAVTDPNLSTSVAPAVSENLPGLDVLTTPAPLSTAAVQLDSTDDAITTSDPVKVTSPNTPEATSQPEEQPDTHKPSPTKPTLVKPTSKPDSKPLDAVQTLNTGDLRDYQADDSNDTNLCSGRPVSAVTALRNGTIVVFRGHYFWFLDSNRVPGPAQGITQVWGVPSPVDTVFTRCNCQGKTYIFKGAQYWRFENDVLDPGYPKVIETGFDGLRGHITAALSVPHYQSRRESVYFFKRGGFVQKYSYQSGTSPTCGKNVKYALYAVQKRMARQAVSLLEPAINIRRSWRGFPSTITAAVSIPNNRERDGYKYYVFSRSKSYNVRMDSERPVVAASNANRPQSTDVFKCPKKV</sequence>
<accession>A0A3Q1K507</accession>
<organism evidence="11 12">
    <name type="scientific">Anabas testudineus</name>
    <name type="common">Climbing perch</name>
    <name type="synonym">Anthias testudineus</name>
    <dbReference type="NCBI Taxonomy" id="64144"/>
    <lineage>
        <taxon>Eukaryota</taxon>
        <taxon>Metazoa</taxon>
        <taxon>Chordata</taxon>
        <taxon>Craniata</taxon>
        <taxon>Vertebrata</taxon>
        <taxon>Euteleostomi</taxon>
        <taxon>Actinopterygii</taxon>
        <taxon>Neopterygii</taxon>
        <taxon>Teleostei</taxon>
        <taxon>Neoteleostei</taxon>
        <taxon>Acanthomorphata</taxon>
        <taxon>Anabantaria</taxon>
        <taxon>Anabantiformes</taxon>
        <taxon>Anabantoidei</taxon>
        <taxon>Anabantidae</taxon>
        <taxon>Anabas</taxon>
    </lineage>
</organism>
<feature type="compositionally biased region" description="Basic and acidic residues" evidence="8">
    <location>
        <begin position="293"/>
        <end position="306"/>
    </location>
</feature>
<dbReference type="RefSeq" id="XP_026200855.1">
    <property type="nucleotide sequence ID" value="XM_026345070.1"/>
</dbReference>
<dbReference type="Ensembl" id="ENSATET00000026916.3">
    <property type="protein sequence ID" value="ENSATEP00000026491.2"/>
    <property type="gene ID" value="ENSATEG00000018352.3"/>
</dbReference>
<keyword evidence="3 9" id="KW-0732">Signal</keyword>
<dbReference type="InterPro" id="IPR020436">
    <property type="entry name" value="SMB_chordata"/>
</dbReference>
<feature type="domain" description="SMB" evidence="10">
    <location>
        <begin position="22"/>
        <end position="61"/>
    </location>
</feature>
<dbReference type="PANTHER" id="PTHR22917:SF1">
    <property type="entry name" value="PROTEOGLYCAN 4"/>
    <property type="match status" value="1"/>
</dbReference>
<dbReference type="STRING" id="64144.ENSATEP00000026491"/>
<feature type="compositionally biased region" description="Polar residues" evidence="8">
    <location>
        <begin position="307"/>
        <end position="327"/>
    </location>
</feature>
<feature type="region of interest" description="Disordered" evidence="8">
    <location>
        <begin position="105"/>
        <end position="178"/>
    </location>
</feature>
<dbReference type="GO" id="GO:0006955">
    <property type="term" value="P:immune response"/>
    <property type="evidence" value="ECO:0007669"/>
    <property type="project" value="InterPro"/>
</dbReference>
<feature type="compositionally biased region" description="Polar residues" evidence="8">
    <location>
        <begin position="408"/>
        <end position="436"/>
    </location>
</feature>
<dbReference type="PROSITE" id="PS00024">
    <property type="entry name" value="HEMOPEXIN"/>
    <property type="match status" value="1"/>
</dbReference>
<feature type="region of interest" description="Disordered" evidence="8">
    <location>
        <begin position="194"/>
        <end position="239"/>
    </location>
</feature>
<dbReference type="OMA" id="HINDARD"/>
<reference evidence="11" key="3">
    <citation type="submission" date="2025-09" db="UniProtKB">
        <authorList>
            <consortium name="Ensembl"/>
        </authorList>
    </citation>
    <scope>IDENTIFICATION</scope>
</reference>
<keyword evidence="5" id="KW-1015">Disulfide bond</keyword>
<evidence type="ECO:0000256" key="3">
    <source>
        <dbReference type="ARBA" id="ARBA00022729"/>
    </source>
</evidence>
<feature type="signal peptide" evidence="9">
    <location>
        <begin position="1"/>
        <end position="22"/>
    </location>
</feature>
<evidence type="ECO:0000256" key="6">
    <source>
        <dbReference type="ARBA" id="ARBA00023180"/>
    </source>
</evidence>
<dbReference type="InterPro" id="IPR000585">
    <property type="entry name" value="Hemopexin-like_dom"/>
</dbReference>
<keyword evidence="2" id="KW-0964">Secreted</keyword>
<dbReference type="SUPFAM" id="SSF50923">
    <property type="entry name" value="Hemopexin-like domain"/>
    <property type="match status" value="1"/>
</dbReference>
<feature type="region of interest" description="Disordered" evidence="8">
    <location>
        <begin position="408"/>
        <end position="487"/>
    </location>
</feature>
<keyword evidence="4" id="KW-0677">Repeat</keyword>
<feature type="compositionally biased region" description="Polar residues" evidence="8">
    <location>
        <begin position="356"/>
        <end position="366"/>
    </location>
</feature>
<reference evidence="11" key="2">
    <citation type="submission" date="2025-08" db="UniProtKB">
        <authorList>
            <consortium name="Ensembl"/>
        </authorList>
    </citation>
    <scope>IDENTIFICATION</scope>
</reference>
<dbReference type="InterPro" id="IPR036375">
    <property type="entry name" value="Hemopexin-like_dom_sf"/>
</dbReference>
<evidence type="ECO:0000256" key="4">
    <source>
        <dbReference type="ARBA" id="ARBA00022737"/>
    </source>
</evidence>
<dbReference type="Gene3D" id="2.110.10.10">
    <property type="entry name" value="Hemopexin-like domain"/>
    <property type="match status" value="1"/>
</dbReference>
<reference evidence="11" key="1">
    <citation type="submission" date="2021-04" db="EMBL/GenBank/DDBJ databases">
        <authorList>
            <consortium name="Wellcome Sanger Institute Data Sharing"/>
        </authorList>
    </citation>
    <scope>NUCLEOTIDE SEQUENCE [LARGE SCALE GENOMIC DNA]</scope>
</reference>
<dbReference type="Gene3D" id="4.10.410.20">
    <property type="match status" value="2"/>
</dbReference>
<keyword evidence="12" id="KW-1185">Reference proteome</keyword>
<evidence type="ECO:0000256" key="9">
    <source>
        <dbReference type="SAM" id="SignalP"/>
    </source>
</evidence>
<comment type="subcellular location">
    <subcellularLocation>
        <location evidence="1">Secreted</location>
    </subcellularLocation>
</comment>
<evidence type="ECO:0000256" key="5">
    <source>
        <dbReference type="ARBA" id="ARBA00023157"/>
    </source>
</evidence>
<dbReference type="AlphaFoldDB" id="A0A3Q1K507"/>
<feature type="compositionally biased region" description="Low complexity" evidence="8">
    <location>
        <begin position="328"/>
        <end position="354"/>
    </location>
</feature>
<feature type="compositionally biased region" description="Polar residues" evidence="8">
    <location>
        <begin position="221"/>
        <end position="239"/>
    </location>
</feature>
<dbReference type="InterPro" id="IPR036024">
    <property type="entry name" value="Somatomedin_B-like_dom_sf"/>
</dbReference>
<dbReference type="PANTHER" id="PTHR22917">
    <property type="entry name" value="HEMOPEXIN DOMAIN-CONTAINING PROTEIN"/>
    <property type="match status" value="1"/>
</dbReference>
<dbReference type="InterPro" id="IPR051298">
    <property type="entry name" value="Heme_transport/Cell_adhesion"/>
</dbReference>
<dbReference type="GO" id="GO:0005615">
    <property type="term" value="C:extracellular space"/>
    <property type="evidence" value="ECO:0007669"/>
    <property type="project" value="TreeGrafter"/>
</dbReference>
<dbReference type="GeneID" id="113152080"/>
<dbReference type="InterPro" id="IPR018486">
    <property type="entry name" value="Hemopexin_CS"/>
</dbReference>
<dbReference type="Proteomes" id="UP000265040">
    <property type="component" value="Chromosome 4"/>
</dbReference>
<dbReference type="CDD" id="cd00094">
    <property type="entry name" value="HX"/>
    <property type="match status" value="1"/>
</dbReference>
<dbReference type="InterPro" id="IPR001212">
    <property type="entry name" value="Somatomedin_B_dom"/>
</dbReference>
<feature type="region of interest" description="Disordered" evidence="8">
    <location>
        <begin position="252"/>
        <end position="383"/>
    </location>
</feature>
<dbReference type="SUPFAM" id="SSF90188">
    <property type="entry name" value="Somatomedin B domain"/>
    <property type="match status" value="2"/>
</dbReference>
<protein>
    <submittedName>
        <fullName evidence="11">Proteoglycan 4b</fullName>
    </submittedName>
</protein>
<dbReference type="GeneTree" id="ENSGT00530000063751"/>